<dbReference type="PANTHER" id="PTHR46044:SF1">
    <property type="entry name" value="CN HYDROLASE DOMAIN-CONTAINING PROTEIN"/>
    <property type="match status" value="1"/>
</dbReference>
<dbReference type="Pfam" id="PF00795">
    <property type="entry name" value="CN_hydrolase"/>
    <property type="match status" value="1"/>
</dbReference>
<proteinExistence type="inferred from homology"/>
<evidence type="ECO:0000256" key="1">
    <source>
        <dbReference type="ARBA" id="ARBA00008129"/>
    </source>
</evidence>
<dbReference type="GO" id="GO:0018762">
    <property type="term" value="F:aliphatic nitrilase activity"/>
    <property type="evidence" value="ECO:0007669"/>
    <property type="project" value="UniProtKB-EC"/>
</dbReference>
<dbReference type="InterPro" id="IPR044149">
    <property type="entry name" value="Nitrilases_CHs"/>
</dbReference>
<accession>A0A5E7DUY5</accession>
<dbReference type="InterPro" id="IPR003010">
    <property type="entry name" value="C-N_Hydrolase"/>
</dbReference>
<evidence type="ECO:0000313" key="3">
    <source>
        <dbReference type="EMBL" id="VVO20146.1"/>
    </source>
</evidence>
<keyword evidence="3" id="KW-0378">Hydrolase</keyword>
<gene>
    <name evidence="3" type="ORF">PS704_04158</name>
</gene>
<dbReference type="OrthoDB" id="9803803at2"/>
<dbReference type="EMBL" id="CABVHP010000013">
    <property type="protein sequence ID" value="VVO20146.1"/>
    <property type="molecule type" value="Genomic_DNA"/>
</dbReference>
<organism evidence="3 4">
    <name type="scientific">Pseudomonas fluorescens</name>
    <dbReference type="NCBI Taxonomy" id="294"/>
    <lineage>
        <taxon>Bacteria</taxon>
        <taxon>Pseudomonadati</taxon>
        <taxon>Pseudomonadota</taxon>
        <taxon>Gammaproteobacteria</taxon>
        <taxon>Pseudomonadales</taxon>
        <taxon>Pseudomonadaceae</taxon>
        <taxon>Pseudomonas</taxon>
    </lineage>
</organism>
<dbReference type="SUPFAM" id="SSF56317">
    <property type="entry name" value="Carbon-nitrogen hydrolase"/>
    <property type="match status" value="1"/>
</dbReference>
<dbReference type="AlphaFoldDB" id="A0A5E7DUY5"/>
<sequence>MTKVAIIQRPPVLLDRGATIVRAVQAVAEAAVAGASLIVLPESFVPGYPSWIWRLAAGKDGAVVGQLHTRLLANAVDIANGELSELCEAARVHAVTIVCGINECDRQTGGGTLYNSVVVIGTDGALLNRHRKLMPTNPERMVHGFGDASGLRTVDTSVGRVGTLICWENYMPLARYSLYAQGVEIYVAPTYDTGDGWISTMRHIALEGRCWVLGSGTVLRGSDVPDDFPARTQLFPDQDEWINDGDSVVVNPQGRIVAGPLHRETGILYADIDITLVAPARRALDVTGHYARPDIFELQVRRTPATAVRYIDE</sequence>
<dbReference type="EC" id="3.5.5.7" evidence="3"/>
<reference evidence="3 4" key="1">
    <citation type="submission" date="2019-09" db="EMBL/GenBank/DDBJ databases">
        <authorList>
            <person name="Chandra G."/>
            <person name="Truman W A."/>
        </authorList>
    </citation>
    <scope>NUCLEOTIDE SEQUENCE [LARGE SCALE GENOMIC DNA]</scope>
    <source>
        <strain evidence="3">PS704</strain>
    </source>
</reference>
<evidence type="ECO:0000259" key="2">
    <source>
        <dbReference type="PROSITE" id="PS50263"/>
    </source>
</evidence>
<dbReference type="Gene3D" id="3.60.110.10">
    <property type="entry name" value="Carbon-nitrogen hydrolase"/>
    <property type="match status" value="1"/>
</dbReference>
<dbReference type="Proteomes" id="UP000326557">
    <property type="component" value="Unassembled WGS sequence"/>
</dbReference>
<dbReference type="InterPro" id="IPR036526">
    <property type="entry name" value="C-N_Hydrolase_sf"/>
</dbReference>
<protein>
    <submittedName>
        <fullName evidence="3">Nitrilase</fullName>
        <ecNumber evidence="3">3.5.5.7</ecNumber>
    </submittedName>
</protein>
<evidence type="ECO:0000313" key="4">
    <source>
        <dbReference type="Proteomes" id="UP000326557"/>
    </source>
</evidence>
<comment type="similarity">
    <text evidence="1">Belongs to the carbon-nitrogen hydrolase superfamily. Nitrilase family.</text>
</comment>
<dbReference type="CDD" id="cd07564">
    <property type="entry name" value="nitrilases_CHs"/>
    <property type="match status" value="1"/>
</dbReference>
<feature type="domain" description="CN hydrolase" evidence="2">
    <location>
        <begin position="2"/>
        <end position="274"/>
    </location>
</feature>
<dbReference type="RefSeq" id="WP_150639350.1">
    <property type="nucleotide sequence ID" value="NZ_CABVHP010000013.1"/>
</dbReference>
<name>A0A5E7DUY5_PSEFL</name>
<dbReference type="PANTHER" id="PTHR46044">
    <property type="entry name" value="NITRILASE"/>
    <property type="match status" value="1"/>
</dbReference>
<dbReference type="PROSITE" id="PS50263">
    <property type="entry name" value="CN_HYDROLASE"/>
    <property type="match status" value="1"/>
</dbReference>